<dbReference type="GO" id="GO:0005656">
    <property type="term" value="C:nuclear pre-replicative complex"/>
    <property type="evidence" value="ECO:0007669"/>
    <property type="project" value="TreeGrafter"/>
</dbReference>
<dbReference type="PANTHER" id="PTHR12748:SF0">
    <property type="entry name" value="ORIGIN RECOGNITION COMPLEX SUBUNIT 3"/>
    <property type="match status" value="1"/>
</dbReference>
<dbReference type="Pfam" id="PF07034">
    <property type="entry name" value="ORC3_N"/>
    <property type="match status" value="1"/>
</dbReference>
<dbReference type="OMA" id="YCLMEHY"/>
<evidence type="ECO:0000259" key="7">
    <source>
        <dbReference type="Pfam" id="PF07034"/>
    </source>
</evidence>
<keyword evidence="3" id="KW-0235">DNA replication</keyword>
<evidence type="ECO:0000256" key="2">
    <source>
        <dbReference type="ARBA" id="ARBA00010977"/>
    </source>
</evidence>
<dbReference type="EMBL" id="KN817532">
    <property type="protein sequence ID" value="KJA25290.1"/>
    <property type="molecule type" value="Genomic_DNA"/>
</dbReference>
<dbReference type="InterPro" id="IPR045667">
    <property type="entry name" value="ORC3_N"/>
</dbReference>
<evidence type="ECO:0000256" key="4">
    <source>
        <dbReference type="ARBA" id="ARBA00023125"/>
    </source>
</evidence>
<sequence>MQDSHIPNLDDVSKTSYYIPFNPSSTKREEHKPKTSIPKSHFEDRDLNNGRELRLSAYKDAWTKCLGRMQEIVRDLQAASVKDVINEVQHSYSNILPGLPFPELPVISLTNSGLGSAVLDSITSELEGKTAIYGGENSNCVLAHIYPGDIPNITTGMRSIITGLIEKQEVDSVKRKSTTSLATYDIKYLIAWYKIWAEDSEGSSPHIIVLLHEFEQIDPLVMRDIFDICSRYVSELPLIFLLSMTSPVSNYLNVTYPRSTLSLLRVRQFSAPTGNEILDALIFNTFFDLEFQPDIMIGPAVFQYIQDYFARYNPSVDTIFTVLQLAHLKHFSTDPLAVFVKDTPSVETLASPDSSPFIDALRNRINTINADEEIPADQYSALVDFVDDARYKFYRGLHSMKLGLHVMLSLLLFLEEQGYTGLKGSPDSGRSSKLWDAMDVVLGGDPERAIKGLAFVARKLKQRELGDILGRMYKLINGLAVALSSAEEEQHAKSEIVAMRTHLTQCGEDDNSFVDVVSAFSTWITGYLTTKLRPLENCPLWDIWYTGLSPFPSDIINPSIRASLVAGLLQPHAFAENLDPHVPHPISGSLRDLPDISILFKRYLDSSKMINVYDWFESFKTVLEDQRQHYKELSTTQASASPRKRGKGKQKASPQVDANEEDDSKWDIHVQARFVRALHELDYLGLIKHTGRKADHLVRTLFDVDDAQ</sequence>
<keyword evidence="4" id="KW-0238">DNA-binding</keyword>
<feature type="domain" description="Origin recognition complex subunit 3 winged helix C-terminal" evidence="8">
    <location>
        <begin position="561"/>
        <end position="702"/>
    </location>
</feature>
<dbReference type="Proteomes" id="UP000054270">
    <property type="component" value="Unassembled WGS sequence"/>
</dbReference>
<comment type="subcellular location">
    <subcellularLocation>
        <location evidence="1">Nucleus</location>
    </subcellularLocation>
</comment>
<keyword evidence="10" id="KW-1185">Reference proteome</keyword>
<evidence type="ECO:0000259" key="8">
    <source>
        <dbReference type="Pfam" id="PF18137"/>
    </source>
</evidence>
<dbReference type="GO" id="GO:0005664">
    <property type="term" value="C:nuclear origin of replication recognition complex"/>
    <property type="evidence" value="ECO:0007669"/>
    <property type="project" value="InterPro"/>
</dbReference>
<dbReference type="InterPro" id="IPR040855">
    <property type="entry name" value="ORC_WH_C"/>
</dbReference>
<feature type="region of interest" description="Disordered" evidence="6">
    <location>
        <begin position="633"/>
        <end position="662"/>
    </location>
</feature>
<proteinExistence type="inferred from homology"/>
<dbReference type="CDD" id="cd20704">
    <property type="entry name" value="Orc3"/>
    <property type="match status" value="1"/>
</dbReference>
<evidence type="ECO:0000313" key="9">
    <source>
        <dbReference type="EMBL" id="KJA25290.1"/>
    </source>
</evidence>
<reference evidence="10" key="1">
    <citation type="submission" date="2014-04" db="EMBL/GenBank/DDBJ databases">
        <title>Evolutionary Origins and Diversification of the Mycorrhizal Mutualists.</title>
        <authorList>
            <consortium name="DOE Joint Genome Institute"/>
            <consortium name="Mycorrhizal Genomics Consortium"/>
            <person name="Kohler A."/>
            <person name="Kuo A."/>
            <person name="Nagy L.G."/>
            <person name="Floudas D."/>
            <person name="Copeland A."/>
            <person name="Barry K.W."/>
            <person name="Cichocki N."/>
            <person name="Veneault-Fourrey C."/>
            <person name="LaButti K."/>
            <person name="Lindquist E.A."/>
            <person name="Lipzen A."/>
            <person name="Lundell T."/>
            <person name="Morin E."/>
            <person name="Murat C."/>
            <person name="Riley R."/>
            <person name="Ohm R."/>
            <person name="Sun H."/>
            <person name="Tunlid A."/>
            <person name="Henrissat B."/>
            <person name="Grigoriev I.V."/>
            <person name="Hibbett D.S."/>
            <person name="Martin F."/>
        </authorList>
    </citation>
    <scope>NUCLEOTIDE SEQUENCE [LARGE SCALE GENOMIC DNA]</scope>
    <source>
        <strain evidence="10">FD-334 SS-4</strain>
    </source>
</reference>
<evidence type="ECO:0000256" key="6">
    <source>
        <dbReference type="SAM" id="MobiDB-lite"/>
    </source>
</evidence>
<dbReference type="Pfam" id="PF18137">
    <property type="entry name" value="WHD_ORC"/>
    <property type="match status" value="1"/>
</dbReference>
<dbReference type="GO" id="GO:0031261">
    <property type="term" value="C:DNA replication preinitiation complex"/>
    <property type="evidence" value="ECO:0007669"/>
    <property type="project" value="TreeGrafter"/>
</dbReference>
<dbReference type="GO" id="GO:0006270">
    <property type="term" value="P:DNA replication initiation"/>
    <property type="evidence" value="ECO:0007669"/>
    <property type="project" value="TreeGrafter"/>
</dbReference>
<feature type="region of interest" description="Disordered" evidence="6">
    <location>
        <begin position="20"/>
        <end position="44"/>
    </location>
</feature>
<protein>
    <submittedName>
        <fullName evidence="9">Uncharacterized protein</fullName>
    </submittedName>
</protein>
<dbReference type="PANTHER" id="PTHR12748">
    <property type="entry name" value="ORIGIN RECOGNITION COMPLEX SUBUNIT 3"/>
    <property type="match status" value="1"/>
</dbReference>
<dbReference type="STRING" id="945553.A0A0D2Q185"/>
<organism evidence="9 10">
    <name type="scientific">Hypholoma sublateritium (strain FD-334 SS-4)</name>
    <dbReference type="NCBI Taxonomy" id="945553"/>
    <lineage>
        <taxon>Eukaryota</taxon>
        <taxon>Fungi</taxon>
        <taxon>Dikarya</taxon>
        <taxon>Basidiomycota</taxon>
        <taxon>Agaricomycotina</taxon>
        <taxon>Agaricomycetes</taxon>
        <taxon>Agaricomycetidae</taxon>
        <taxon>Agaricales</taxon>
        <taxon>Agaricineae</taxon>
        <taxon>Strophariaceae</taxon>
        <taxon>Hypholoma</taxon>
    </lineage>
</organism>
<dbReference type="OrthoDB" id="10265211at2759"/>
<evidence type="ECO:0000256" key="1">
    <source>
        <dbReference type="ARBA" id="ARBA00004123"/>
    </source>
</evidence>
<gene>
    <name evidence="9" type="ORF">HYPSUDRAFT_76037</name>
</gene>
<keyword evidence="5" id="KW-0539">Nucleus</keyword>
<evidence type="ECO:0000256" key="5">
    <source>
        <dbReference type="ARBA" id="ARBA00023242"/>
    </source>
</evidence>
<name>A0A0D2Q185_HYPSF</name>
<dbReference type="AlphaFoldDB" id="A0A0D2Q185"/>
<dbReference type="GO" id="GO:0003688">
    <property type="term" value="F:DNA replication origin binding"/>
    <property type="evidence" value="ECO:0007669"/>
    <property type="project" value="TreeGrafter"/>
</dbReference>
<comment type="similarity">
    <text evidence="2">Belongs to the ORC3 family.</text>
</comment>
<evidence type="ECO:0000256" key="3">
    <source>
        <dbReference type="ARBA" id="ARBA00022705"/>
    </source>
</evidence>
<accession>A0A0D2Q185</accession>
<feature type="domain" description="Origin recognition complex subunit 3 N-terminal" evidence="7">
    <location>
        <begin position="10"/>
        <end position="339"/>
    </location>
</feature>
<evidence type="ECO:0000313" key="10">
    <source>
        <dbReference type="Proteomes" id="UP000054270"/>
    </source>
</evidence>
<dbReference type="InterPro" id="IPR020795">
    <property type="entry name" value="ORC3"/>
</dbReference>